<reference evidence="1 2" key="1">
    <citation type="submission" date="2017-09" db="EMBL/GenBank/DDBJ databases">
        <authorList>
            <consortium name="International Durum Wheat Genome Sequencing Consortium (IDWGSC)"/>
            <person name="Milanesi L."/>
        </authorList>
    </citation>
    <scope>NUCLEOTIDE SEQUENCE [LARGE SCALE GENOMIC DNA]</scope>
    <source>
        <strain evidence="2">cv. Svevo</strain>
    </source>
</reference>
<evidence type="ECO:0000313" key="2">
    <source>
        <dbReference type="Proteomes" id="UP000324705"/>
    </source>
</evidence>
<dbReference type="Gramene" id="TRITD3Av1G249280.1">
    <property type="protein sequence ID" value="TRITD3Av1G249280.1"/>
    <property type="gene ID" value="TRITD3Av1G249280"/>
</dbReference>
<accession>A0A9R0S0Y3</accession>
<name>A0A9R0S0Y3_TRITD</name>
<sequence length="85" mass="9638">MVAEEYLLQMSIISHMETQRYVPLLFLLNSPKKGMHKAKPSLTMAPSTVLIGAFRPYSLGHPMEVRRKNRDQLRAKGKFPVGAVK</sequence>
<dbReference type="EMBL" id="LT934115">
    <property type="protein sequence ID" value="VAH68103.1"/>
    <property type="molecule type" value="Genomic_DNA"/>
</dbReference>
<dbReference type="Proteomes" id="UP000324705">
    <property type="component" value="Chromosome 3A"/>
</dbReference>
<organism evidence="1 2">
    <name type="scientific">Triticum turgidum subsp. durum</name>
    <name type="common">Durum wheat</name>
    <name type="synonym">Triticum durum</name>
    <dbReference type="NCBI Taxonomy" id="4567"/>
    <lineage>
        <taxon>Eukaryota</taxon>
        <taxon>Viridiplantae</taxon>
        <taxon>Streptophyta</taxon>
        <taxon>Embryophyta</taxon>
        <taxon>Tracheophyta</taxon>
        <taxon>Spermatophyta</taxon>
        <taxon>Magnoliopsida</taxon>
        <taxon>Liliopsida</taxon>
        <taxon>Poales</taxon>
        <taxon>Poaceae</taxon>
        <taxon>BOP clade</taxon>
        <taxon>Pooideae</taxon>
        <taxon>Triticodae</taxon>
        <taxon>Triticeae</taxon>
        <taxon>Triticinae</taxon>
        <taxon>Triticum</taxon>
    </lineage>
</organism>
<evidence type="ECO:0000313" key="1">
    <source>
        <dbReference type="EMBL" id="VAH68103.1"/>
    </source>
</evidence>
<dbReference type="AlphaFoldDB" id="A0A9R0S0Y3"/>
<proteinExistence type="predicted"/>
<gene>
    <name evidence="1" type="ORF">TRITD_3Av1G249280</name>
</gene>
<keyword evidence="2" id="KW-1185">Reference proteome</keyword>
<protein>
    <submittedName>
        <fullName evidence="1">Uncharacterized protein</fullName>
    </submittedName>
</protein>